<evidence type="ECO:0000313" key="1">
    <source>
        <dbReference type="EMBL" id="AGF93104.1"/>
    </source>
</evidence>
<sequence>MRNNLIKKHDLEQLNNPVKASKVISFMENTGADMRLDRFRESIGVDDFDSLLTANMEASLNVGYDTWEVPWKQLITVEEEPDMLENYVYNVGALGKIDKLEDTGGTFQEFDSPDDLEVSYDVDGFGNILVADFKTLKSDRLGWFGKISKEAGKAAKKRFFHWLFIDKLQDNPTYEDGNSLFSSSSHDNDISTGSGVDLTMTNLKSAWENLTGQTDDKGDPIYVRGAYLVVGEENEIAANVLTESEENPDTANNEKNFFFDKLEVVVVPWLGSDWYLWADRDTIETMEAGFLDGNVEPSVYMLNPEVSDTYFKTKKQMWRVEHYYGGEWIDYRGVVRGSQNV</sequence>
<dbReference type="EMBL" id="JX684082">
    <property type="protein sequence ID" value="AGF93104.1"/>
    <property type="molecule type" value="Genomic_DNA"/>
</dbReference>
<proteinExistence type="predicted"/>
<protein>
    <submittedName>
        <fullName evidence="1">Peptidase U35, phage prohead</fullName>
    </submittedName>
</protein>
<name>M1PVD8_9ZZZZ</name>
<dbReference type="Pfam" id="PF25209">
    <property type="entry name" value="Phage_capsid_4"/>
    <property type="match status" value="1"/>
</dbReference>
<dbReference type="AlphaFoldDB" id="M1PVD8"/>
<organism evidence="1">
    <name type="scientific">uncultured organism</name>
    <dbReference type="NCBI Taxonomy" id="155900"/>
    <lineage>
        <taxon>unclassified sequences</taxon>
        <taxon>environmental samples</taxon>
    </lineage>
</organism>
<gene>
    <name evidence="1" type="ORF">FLSS-17_0012</name>
</gene>
<accession>M1PVD8</accession>
<reference evidence="1" key="1">
    <citation type="journal article" date="2013" name="Syst. Appl. Microbiol.">
        <title>New insights into the archaeal diversity of a hypersaline microbial mat obtained by a metagenomic approach.</title>
        <authorList>
            <person name="Lopez-Lopez A."/>
            <person name="Richter M."/>
            <person name="Pena A."/>
            <person name="Tamames J."/>
            <person name="Rossello-Mora R."/>
        </authorList>
    </citation>
    <scope>NUCLEOTIDE SEQUENCE</scope>
</reference>